<evidence type="ECO:0000313" key="3">
    <source>
        <dbReference type="Proteomes" id="UP000190669"/>
    </source>
</evidence>
<dbReference type="InterPro" id="IPR029058">
    <property type="entry name" value="AB_hydrolase_fold"/>
</dbReference>
<dbReference type="KEGG" id="cbp:EB354_02165"/>
<dbReference type="Proteomes" id="UP000251937">
    <property type="component" value="Unassembled WGS sequence"/>
</dbReference>
<dbReference type="EMBL" id="FUZE01000003">
    <property type="protein sequence ID" value="SKB57526.1"/>
    <property type="molecule type" value="Genomic_DNA"/>
</dbReference>
<keyword evidence="3" id="KW-1185">Reference proteome</keyword>
<evidence type="ECO:0000313" key="1">
    <source>
        <dbReference type="EMBL" id="SKB57526.1"/>
    </source>
</evidence>
<organism evidence="2 4">
    <name type="scientific">Chryseobacterium balustinum</name>
    <dbReference type="NCBI Taxonomy" id="246"/>
    <lineage>
        <taxon>Bacteria</taxon>
        <taxon>Pseudomonadati</taxon>
        <taxon>Bacteroidota</taxon>
        <taxon>Flavobacteriia</taxon>
        <taxon>Flavobacteriales</taxon>
        <taxon>Weeksellaceae</taxon>
        <taxon>Chryseobacterium group</taxon>
        <taxon>Chryseobacterium</taxon>
    </lineage>
</organism>
<accession>A0AAX2IRB3</accession>
<evidence type="ECO:0000313" key="2">
    <source>
        <dbReference type="EMBL" id="SQA92414.1"/>
    </source>
</evidence>
<protein>
    <recommendedName>
        <fullName evidence="5">DUF2974 domain-containing protein</fullName>
    </recommendedName>
</protein>
<comment type="caution">
    <text evidence="2">The sequence shown here is derived from an EMBL/GenBank/DDBJ whole genome shotgun (WGS) entry which is preliminary data.</text>
</comment>
<dbReference type="SUPFAM" id="SSF53474">
    <property type="entry name" value="alpha/beta-Hydrolases"/>
    <property type="match status" value="1"/>
</dbReference>
<reference evidence="1 3" key="1">
    <citation type="submission" date="2017-02" db="EMBL/GenBank/DDBJ databases">
        <authorList>
            <person name="Varghese N."/>
            <person name="Submissions S."/>
        </authorList>
    </citation>
    <scope>NUCLEOTIDE SEQUENCE [LARGE SCALE GENOMIC DNA]</scope>
    <source>
        <strain evidence="1 3">DSM 16775</strain>
    </source>
</reference>
<evidence type="ECO:0000313" key="4">
    <source>
        <dbReference type="Proteomes" id="UP000251937"/>
    </source>
</evidence>
<sequence>MSRTRIVKGNITKVIGGNYKRYSKDNIENIGSKVIQIGKEEGVSYGINEEPPKAPMLNFSEPILNGDVIFCNGYLSSPKKNPGSYLNVIVDKVPDDVSQNPMRGANMNEKKITDNVDIYTNDELEIDNRQGGGTLYSDPNYETTENYRWIFAAKEKFEGYWEGYDNVTKKRYSQVFKEYFHALSNAHFINGSHGLQSSGAHRVEHGIAQGYAWAKRKWNIKEKSVIDDLEEKNPGALSYSPQYKPITVVGHSQGAAIAAGTALGIIYYAYEMGWEEIPINILFLGTHQPQGLYGKNYEHFKNYYFEDFIKEWVLEWIGDIFTKEKLYQNQGIYEKMNELLGGDSWGGLIDRSVQFTFPNDRALFVTRMGDIPYVKNACNEKDNLYVESWGFYAGASAEGFFSEEGYHFPKRLLDKAFNPDGSINGNAPTFRECVKSYWKIYHQYKTYRDYIKANPSKKYAPAKYKIPIISNVLPDWFHTILDQAISKAEGAKKALYMKSELYRLKLNALIAFEKVHNMELQAHFAPVGLMFNKGTLSNWDQYQDQTIWDRVKDTGKDLFYRLDYSSGATLEQKRKEEKAFVEGEGKTRMVKTSIANTAGIKKWVDQAKEELKITKHWYTDIVDWARGDKEYDGSGWAHGARQSLAKSIGFTDGNIDNLFEAGIYSMLQGGEVDISNSQRLIKMINEDPAFIQYEKEIAEKIVNHPKFGKEEINLIDNKGIQLGGKRAKGNMLDQFKNPFSAKYRDTWKVAANELTWLLRSIGVTSTINVKKSGVTNINHVFNDRFDLRASEDGSRSIEYDVVSIISGFLYHDIAGGNDLMKVKGNWTNSYNKSKIDWMANGDERIKKMMENMKQKQDSIIKEYNKTDDYNRATFPFGN</sequence>
<gene>
    <name evidence="2" type="ORF">NCTC11212_04068</name>
    <name evidence="1" type="ORF">SAMN05421800_103327</name>
</gene>
<proteinExistence type="predicted"/>
<dbReference type="AlphaFoldDB" id="A0AAX2IRB3"/>
<reference evidence="2 4" key="2">
    <citation type="submission" date="2018-06" db="EMBL/GenBank/DDBJ databases">
        <authorList>
            <consortium name="Pathogen Informatics"/>
            <person name="Doyle S."/>
        </authorList>
    </citation>
    <scope>NUCLEOTIDE SEQUENCE [LARGE SCALE GENOMIC DNA]</scope>
    <source>
        <strain evidence="2 4">NCTC11212</strain>
    </source>
</reference>
<dbReference type="Proteomes" id="UP000190669">
    <property type="component" value="Unassembled WGS sequence"/>
</dbReference>
<name>A0AAX2IRB3_9FLAO</name>
<dbReference type="EMBL" id="UAVR01000023">
    <property type="protein sequence ID" value="SQA92414.1"/>
    <property type="molecule type" value="Genomic_DNA"/>
</dbReference>
<evidence type="ECO:0008006" key="5">
    <source>
        <dbReference type="Google" id="ProtNLM"/>
    </source>
</evidence>
<dbReference type="RefSeq" id="WP_079464556.1">
    <property type="nucleotide sequence ID" value="NZ_CP033934.1"/>
</dbReference>